<evidence type="ECO:0000313" key="2">
    <source>
        <dbReference type="Proteomes" id="UP000886523"/>
    </source>
</evidence>
<sequence>MANSNVLHEIDLRIRTLSTLISDLHRQVERPELGCCLIPGCFKLCFKQPLFDWVKNVPKT</sequence>
<organism evidence="1 2">
    <name type="scientific">Hydnum rufescens UP504</name>
    <dbReference type="NCBI Taxonomy" id="1448309"/>
    <lineage>
        <taxon>Eukaryota</taxon>
        <taxon>Fungi</taxon>
        <taxon>Dikarya</taxon>
        <taxon>Basidiomycota</taxon>
        <taxon>Agaricomycotina</taxon>
        <taxon>Agaricomycetes</taxon>
        <taxon>Cantharellales</taxon>
        <taxon>Hydnaceae</taxon>
        <taxon>Hydnum</taxon>
    </lineage>
</organism>
<dbReference type="OrthoDB" id="3065631at2759"/>
<reference evidence="1" key="1">
    <citation type="journal article" date="2020" name="Nat. Commun.">
        <title>Large-scale genome sequencing of mycorrhizal fungi provides insights into the early evolution of symbiotic traits.</title>
        <authorList>
            <person name="Miyauchi S."/>
            <person name="Kiss E."/>
            <person name="Kuo A."/>
            <person name="Drula E."/>
            <person name="Kohler A."/>
            <person name="Sanchez-Garcia M."/>
            <person name="Morin E."/>
            <person name="Andreopoulos B."/>
            <person name="Barry K.W."/>
            <person name="Bonito G."/>
            <person name="Buee M."/>
            <person name="Carver A."/>
            <person name="Chen C."/>
            <person name="Cichocki N."/>
            <person name="Clum A."/>
            <person name="Culley D."/>
            <person name="Crous P.W."/>
            <person name="Fauchery L."/>
            <person name="Girlanda M."/>
            <person name="Hayes R.D."/>
            <person name="Keri Z."/>
            <person name="LaButti K."/>
            <person name="Lipzen A."/>
            <person name="Lombard V."/>
            <person name="Magnuson J."/>
            <person name="Maillard F."/>
            <person name="Murat C."/>
            <person name="Nolan M."/>
            <person name="Ohm R.A."/>
            <person name="Pangilinan J."/>
            <person name="Pereira M.F."/>
            <person name="Perotto S."/>
            <person name="Peter M."/>
            <person name="Pfister S."/>
            <person name="Riley R."/>
            <person name="Sitrit Y."/>
            <person name="Stielow J.B."/>
            <person name="Szollosi G."/>
            <person name="Zifcakova L."/>
            <person name="Stursova M."/>
            <person name="Spatafora J.W."/>
            <person name="Tedersoo L."/>
            <person name="Vaario L.M."/>
            <person name="Yamada A."/>
            <person name="Yan M."/>
            <person name="Wang P."/>
            <person name="Xu J."/>
            <person name="Bruns T."/>
            <person name="Baldrian P."/>
            <person name="Vilgalys R."/>
            <person name="Dunand C."/>
            <person name="Henrissat B."/>
            <person name="Grigoriev I.V."/>
            <person name="Hibbett D."/>
            <person name="Nagy L.G."/>
            <person name="Martin F.M."/>
        </authorList>
    </citation>
    <scope>NUCLEOTIDE SEQUENCE</scope>
    <source>
        <strain evidence="1">UP504</strain>
    </source>
</reference>
<proteinExistence type="predicted"/>
<dbReference type="Proteomes" id="UP000886523">
    <property type="component" value="Unassembled WGS sequence"/>
</dbReference>
<comment type="caution">
    <text evidence="1">The sequence shown here is derived from an EMBL/GenBank/DDBJ whole genome shotgun (WGS) entry which is preliminary data.</text>
</comment>
<protein>
    <submittedName>
        <fullName evidence="1">Uncharacterized protein</fullName>
    </submittedName>
</protein>
<evidence type="ECO:0000313" key="1">
    <source>
        <dbReference type="EMBL" id="KAF9509759.1"/>
    </source>
</evidence>
<dbReference type="EMBL" id="MU129029">
    <property type="protein sequence ID" value="KAF9509759.1"/>
    <property type="molecule type" value="Genomic_DNA"/>
</dbReference>
<keyword evidence="2" id="KW-1185">Reference proteome</keyword>
<dbReference type="AlphaFoldDB" id="A0A9P6AQE8"/>
<gene>
    <name evidence="1" type="ORF">BS47DRAFT_1348808</name>
</gene>
<accession>A0A9P6AQE8</accession>
<name>A0A9P6AQE8_9AGAM</name>